<dbReference type="GO" id="GO:0002116">
    <property type="term" value="C:semaphorin receptor complex"/>
    <property type="evidence" value="ECO:0007669"/>
    <property type="project" value="TreeGrafter"/>
</dbReference>
<name>A0A8C0AYJ2_9AVES</name>
<dbReference type="GO" id="GO:0008360">
    <property type="term" value="P:regulation of cell shape"/>
    <property type="evidence" value="ECO:0007669"/>
    <property type="project" value="TreeGrafter"/>
</dbReference>
<dbReference type="PANTHER" id="PTHR22625:SF36">
    <property type="entry name" value="PLEXIN-B1"/>
    <property type="match status" value="1"/>
</dbReference>
<dbReference type="GO" id="GO:0007162">
    <property type="term" value="P:negative regulation of cell adhesion"/>
    <property type="evidence" value="ECO:0007669"/>
    <property type="project" value="TreeGrafter"/>
</dbReference>
<evidence type="ECO:0000313" key="2">
    <source>
        <dbReference type="Ensembl" id="ENSBJAP00000008968.1"/>
    </source>
</evidence>
<sequence length="122" mass="13819">MAMIGEGICVVKTLTRNHLYCEPPSEQPAPRHRAKREGTDLLPEFTVQMGNLNFLLGRVQYDTESQLTFPLEAQIGLGVGASFVALIVLVIVFIYRRKSKQALRDYKKVQIQLENLETSVRD</sequence>
<feature type="transmembrane region" description="Helical" evidence="1">
    <location>
        <begin position="75"/>
        <end position="95"/>
    </location>
</feature>
<evidence type="ECO:0000313" key="3">
    <source>
        <dbReference type="Proteomes" id="UP000694555"/>
    </source>
</evidence>
<keyword evidence="1" id="KW-1133">Transmembrane helix</keyword>
<dbReference type="GO" id="GO:0005886">
    <property type="term" value="C:plasma membrane"/>
    <property type="evidence" value="ECO:0007669"/>
    <property type="project" value="TreeGrafter"/>
</dbReference>
<dbReference type="GO" id="GO:0017154">
    <property type="term" value="F:semaphorin receptor activity"/>
    <property type="evidence" value="ECO:0007669"/>
    <property type="project" value="InterPro"/>
</dbReference>
<dbReference type="Ensembl" id="ENSBJAT00000009226.1">
    <property type="protein sequence ID" value="ENSBJAP00000008968.1"/>
    <property type="gene ID" value="ENSBJAG00000006189.1"/>
</dbReference>
<evidence type="ECO:0000256" key="1">
    <source>
        <dbReference type="SAM" id="Phobius"/>
    </source>
</evidence>
<dbReference type="GO" id="GO:0050772">
    <property type="term" value="P:positive regulation of axonogenesis"/>
    <property type="evidence" value="ECO:0007669"/>
    <property type="project" value="TreeGrafter"/>
</dbReference>
<reference evidence="2" key="1">
    <citation type="submission" date="2025-08" db="UniProtKB">
        <authorList>
            <consortium name="Ensembl"/>
        </authorList>
    </citation>
    <scope>IDENTIFICATION</scope>
</reference>
<protein>
    <submittedName>
        <fullName evidence="2">Uncharacterized protein</fullName>
    </submittedName>
</protein>
<keyword evidence="1" id="KW-0472">Membrane</keyword>
<dbReference type="GO" id="GO:0030334">
    <property type="term" value="P:regulation of cell migration"/>
    <property type="evidence" value="ECO:0007669"/>
    <property type="project" value="TreeGrafter"/>
</dbReference>
<accession>A0A8C0AYJ2</accession>
<proteinExistence type="predicted"/>
<keyword evidence="1" id="KW-0812">Transmembrane</keyword>
<dbReference type="Proteomes" id="UP000694555">
    <property type="component" value="Unplaced"/>
</dbReference>
<organism evidence="2 3">
    <name type="scientific">Buteo japonicus</name>
    <dbReference type="NCBI Taxonomy" id="224669"/>
    <lineage>
        <taxon>Eukaryota</taxon>
        <taxon>Metazoa</taxon>
        <taxon>Chordata</taxon>
        <taxon>Craniata</taxon>
        <taxon>Vertebrata</taxon>
        <taxon>Euteleostomi</taxon>
        <taxon>Archelosauria</taxon>
        <taxon>Archosauria</taxon>
        <taxon>Dinosauria</taxon>
        <taxon>Saurischia</taxon>
        <taxon>Theropoda</taxon>
        <taxon>Coelurosauria</taxon>
        <taxon>Aves</taxon>
        <taxon>Neognathae</taxon>
        <taxon>Neoaves</taxon>
        <taxon>Telluraves</taxon>
        <taxon>Accipitrimorphae</taxon>
        <taxon>Accipitriformes</taxon>
        <taxon>Accipitridae</taxon>
        <taxon>Accipitrinae</taxon>
        <taxon>Buteo</taxon>
    </lineage>
</organism>
<dbReference type="AlphaFoldDB" id="A0A8C0AYJ2"/>
<dbReference type="PANTHER" id="PTHR22625">
    <property type="entry name" value="PLEXIN"/>
    <property type="match status" value="1"/>
</dbReference>
<dbReference type="InterPro" id="IPR031148">
    <property type="entry name" value="Plexin"/>
</dbReference>
<reference evidence="2" key="2">
    <citation type="submission" date="2025-09" db="UniProtKB">
        <authorList>
            <consortium name="Ensembl"/>
        </authorList>
    </citation>
    <scope>IDENTIFICATION</scope>
</reference>
<keyword evidence="3" id="KW-1185">Reference proteome</keyword>